<dbReference type="SUPFAM" id="SSF50182">
    <property type="entry name" value="Sm-like ribonucleoproteins"/>
    <property type="match status" value="1"/>
</dbReference>
<feature type="transmembrane region" description="Helical" evidence="7">
    <location>
        <begin position="118"/>
        <end position="139"/>
    </location>
</feature>
<dbReference type="InterPro" id="IPR011066">
    <property type="entry name" value="MscS_channel_C_sf"/>
</dbReference>
<dbReference type="InterPro" id="IPR023408">
    <property type="entry name" value="MscS_beta-dom_sf"/>
</dbReference>
<dbReference type="Pfam" id="PF00924">
    <property type="entry name" value="MS_channel_2nd"/>
    <property type="match status" value="1"/>
</dbReference>
<dbReference type="InterPro" id="IPR006685">
    <property type="entry name" value="MscS_channel_2nd"/>
</dbReference>
<comment type="subcellular location">
    <subcellularLocation>
        <location evidence="1">Cell membrane</location>
        <topology evidence="1">Multi-pass membrane protein</topology>
    </subcellularLocation>
</comment>
<dbReference type="InterPro" id="IPR011014">
    <property type="entry name" value="MscS_channel_TM-2"/>
</dbReference>
<evidence type="ECO:0000313" key="12">
    <source>
        <dbReference type="Proteomes" id="UP001149142"/>
    </source>
</evidence>
<keyword evidence="5 7" id="KW-1133">Transmembrane helix</keyword>
<dbReference type="PANTHER" id="PTHR30221:SF1">
    <property type="entry name" value="SMALL-CONDUCTANCE MECHANOSENSITIVE CHANNEL"/>
    <property type="match status" value="1"/>
</dbReference>
<reference evidence="11" key="1">
    <citation type="submission" date="2022-11" db="EMBL/GenBank/DDBJ databases">
        <title>Refractory cell wall polysaccharides provide important carbon source for microbial heterotrophs in the hadal ocean.</title>
        <authorList>
            <person name="Zhu X."/>
        </authorList>
    </citation>
    <scope>NUCLEOTIDE SEQUENCE</scope>
    <source>
        <strain evidence="11">MTRN7</strain>
    </source>
</reference>
<evidence type="ECO:0000256" key="4">
    <source>
        <dbReference type="ARBA" id="ARBA00022692"/>
    </source>
</evidence>
<evidence type="ECO:0000256" key="6">
    <source>
        <dbReference type="ARBA" id="ARBA00023136"/>
    </source>
</evidence>
<evidence type="ECO:0000256" key="1">
    <source>
        <dbReference type="ARBA" id="ARBA00004651"/>
    </source>
</evidence>
<protein>
    <submittedName>
        <fullName evidence="11">Mechanosensitive ion channel family protein</fullName>
    </submittedName>
</protein>
<comment type="similarity">
    <text evidence="2">Belongs to the MscS (TC 1.A.23) family.</text>
</comment>
<evidence type="ECO:0000256" key="5">
    <source>
        <dbReference type="ARBA" id="ARBA00022989"/>
    </source>
</evidence>
<dbReference type="InterPro" id="IPR010920">
    <property type="entry name" value="LSM_dom_sf"/>
</dbReference>
<feature type="domain" description="Mechanosensitive ion channel MscS C-terminal" evidence="9">
    <location>
        <begin position="242"/>
        <end position="327"/>
    </location>
</feature>
<feature type="domain" description="Mechanosensitive ion channel transmembrane helices 2/3" evidence="10">
    <location>
        <begin position="124"/>
        <end position="164"/>
    </location>
</feature>
<evidence type="ECO:0000256" key="7">
    <source>
        <dbReference type="SAM" id="Phobius"/>
    </source>
</evidence>
<dbReference type="Gene3D" id="2.30.30.60">
    <property type="match status" value="1"/>
</dbReference>
<evidence type="ECO:0000256" key="3">
    <source>
        <dbReference type="ARBA" id="ARBA00022475"/>
    </source>
</evidence>
<dbReference type="InterPro" id="IPR045275">
    <property type="entry name" value="MscS_archaea/bacteria_type"/>
</dbReference>
<gene>
    <name evidence="11" type="ORF">OOZ35_07880</name>
</gene>
<proteinExistence type="inferred from homology"/>
<keyword evidence="12" id="KW-1185">Reference proteome</keyword>
<dbReference type="PANTHER" id="PTHR30221">
    <property type="entry name" value="SMALL-CONDUCTANCE MECHANOSENSITIVE CHANNEL"/>
    <property type="match status" value="1"/>
</dbReference>
<name>A0ABT4S013_9FLAO</name>
<feature type="domain" description="Mechanosensitive ion channel MscS" evidence="8">
    <location>
        <begin position="165"/>
        <end position="231"/>
    </location>
</feature>
<evidence type="ECO:0000259" key="8">
    <source>
        <dbReference type="Pfam" id="PF00924"/>
    </source>
</evidence>
<keyword evidence="3" id="KW-1003">Cell membrane</keyword>
<organism evidence="11 12">
    <name type="scientific">Mesoflavibacter profundi</name>
    <dbReference type="NCBI Taxonomy" id="2708110"/>
    <lineage>
        <taxon>Bacteria</taxon>
        <taxon>Pseudomonadati</taxon>
        <taxon>Bacteroidota</taxon>
        <taxon>Flavobacteriia</taxon>
        <taxon>Flavobacteriales</taxon>
        <taxon>Flavobacteriaceae</taxon>
        <taxon>Mesoflavibacter</taxon>
    </lineage>
</organism>
<dbReference type="Gene3D" id="1.10.287.1260">
    <property type="match status" value="1"/>
</dbReference>
<feature type="transmembrane region" description="Helical" evidence="7">
    <location>
        <begin position="48"/>
        <end position="69"/>
    </location>
</feature>
<accession>A0ABT4S013</accession>
<dbReference type="Gene3D" id="3.30.70.100">
    <property type="match status" value="1"/>
</dbReference>
<dbReference type="RefSeq" id="WP_270005440.1">
    <property type="nucleotide sequence ID" value="NZ_CAXQEU010000158.1"/>
</dbReference>
<keyword evidence="4 7" id="KW-0812">Transmembrane</keyword>
<dbReference type="SUPFAM" id="SSF82861">
    <property type="entry name" value="Mechanosensitive channel protein MscS (YggB), transmembrane region"/>
    <property type="match status" value="1"/>
</dbReference>
<dbReference type="InterPro" id="IPR049278">
    <property type="entry name" value="MS_channel_C"/>
</dbReference>
<keyword evidence="6 7" id="KW-0472">Membrane</keyword>
<dbReference type="Proteomes" id="UP001149142">
    <property type="component" value="Unassembled WGS sequence"/>
</dbReference>
<feature type="transmembrane region" description="Helical" evidence="7">
    <location>
        <begin position="145"/>
        <end position="163"/>
    </location>
</feature>
<feature type="transmembrane region" description="Helical" evidence="7">
    <location>
        <begin position="81"/>
        <end position="106"/>
    </location>
</feature>
<dbReference type="SUPFAM" id="SSF82689">
    <property type="entry name" value="Mechanosensitive channel protein MscS (YggB), C-terminal domain"/>
    <property type="match status" value="1"/>
</dbReference>
<dbReference type="EMBL" id="JAPFGC010000002">
    <property type="protein sequence ID" value="MDA0177404.1"/>
    <property type="molecule type" value="Genomic_DNA"/>
</dbReference>
<evidence type="ECO:0000259" key="10">
    <source>
        <dbReference type="Pfam" id="PF21088"/>
    </source>
</evidence>
<evidence type="ECO:0000256" key="2">
    <source>
        <dbReference type="ARBA" id="ARBA00008017"/>
    </source>
</evidence>
<dbReference type="InterPro" id="IPR049142">
    <property type="entry name" value="MS_channel_1st"/>
</dbReference>
<dbReference type="Pfam" id="PF21088">
    <property type="entry name" value="MS_channel_1st"/>
    <property type="match status" value="1"/>
</dbReference>
<evidence type="ECO:0000313" key="11">
    <source>
        <dbReference type="EMBL" id="MDA0177404.1"/>
    </source>
</evidence>
<sequence>MKELFLNYYSLLIFTLIIGGLLGYFVLKPILGFLVKYIQKRNYNYFALLLKSLKNISFIITIGLILNLLELLPITTNKPDWFHKIVISVNVFTVTYIITEFVIFIYDRYTKAKLTKTTSLYHILIRILCYITGFIIYSNLIGLEIAPILTALGVGGLAVALALQDTLGNLFSGMHILAAKQLQPGDYIKLDSGEEGYVLDINWRNTMIKTLLENVVIIPNSKISSTITTNFFTLQKNHFFQIIVGVHYDSDLEQVEQVTLEVARQVLSEFPPLPKLFEPSVRFFEFADSSINMKVWLATDVYENQFKIRHIFIQCLQKRFKEEGIVIPFPIRTLEISSSSLKHQK</sequence>
<feature type="transmembrane region" description="Helical" evidence="7">
    <location>
        <begin position="6"/>
        <end position="27"/>
    </location>
</feature>
<evidence type="ECO:0000259" key="9">
    <source>
        <dbReference type="Pfam" id="PF21082"/>
    </source>
</evidence>
<dbReference type="Pfam" id="PF21082">
    <property type="entry name" value="MS_channel_3rd"/>
    <property type="match status" value="1"/>
</dbReference>
<comment type="caution">
    <text evidence="11">The sequence shown here is derived from an EMBL/GenBank/DDBJ whole genome shotgun (WGS) entry which is preliminary data.</text>
</comment>